<dbReference type="Proteomes" id="UP000460718">
    <property type="component" value="Unassembled WGS sequence"/>
</dbReference>
<evidence type="ECO:0000313" key="14">
    <source>
        <dbReference type="Proteomes" id="UP000440367"/>
    </source>
</evidence>
<dbReference type="EMBL" id="QXGB01004278">
    <property type="protein sequence ID" value="KAE9166854.1"/>
    <property type="molecule type" value="Genomic_DNA"/>
</dbReference>
<evidence type="ECO:0000256" key="1">
    <source>
        <dbReference type="SAM" id="MobiDB-lite"/>
    </source>
</evidence>
<proteinExistence type="predicted"/>
<accession>A0A6A3DFQ9</accession>
<dbReference type="EMBL" id="QXGD01004094">
    <property type="protein sequence ID" value="KAE9172530.1"/>
    <property type="molecule type" value="Genomic_DNA"/>
</dbReference>
<protein>
    <recommendedName>
        <fullName evidence="20">C3H1-type domain-containing protein</fullName>
    </recommendedName>
</protein>
<feature type="compositionally biased region" description="Basic and acidic residues" evidence="1">
    <location>
        <begin position="90"/>
        <end position="108"/>
    </location>
</feature>
<evidence type="ECO:0000313" key="5">
    <source>
        <dbReference type="EMBL" id="KAE9064954.1"/>
    </source>
</evidence>
<evidence type="ECO:0000313" key="18">
    <source>
        <dbReference type="Proteomes" id="UP000476176"/>
    </source>
</evidence>
<dbReference type="OrthoDB" id="70766at2759"/>
<evidence type="ECO:0000313" key="8">
    <source>
        <dbReference type="EMBL" id="KAE9169929.1"/>
    </source>
</evidence>
<dbReference type="AlphaFoldDB" id="A0A6A3DFQ9"/>
<dbReference type="EMBL" id="QXGF01004157">
    <property type="protein sequence ID" value="KAE8920209.1"/>
    <property type="molecule type" value="Genomic_DNA"/>
</dbReference>
<evidence type="ECO:0000313" key="3">
    <source>
        <dbReference type="EMBL" id="KAE8997205.1"/>
    </source>
</evidence>
<dbReference type="Proteomes" id="UP000437068">
    <property type="component" value="Unassembled WGS sequence"/>
</dbReference>
<reference evidence="11 12" key="1">
    <citation type="submission" date="2018-08" db="EMBL/GenBank/DDBJ databases">
        <title>Genomic investigation of the strawberry pathogen Phytophthora fragariae indicates pathogenicity is determined by transcriptional variation in three key races.</title>
        <authorList>
            <person name="Adams T.M."/>
            <person name="Armitage A.D."/>
            <person name="Sobczyk M.K."/>
            <person name="Bates H.J."/>
            <person name="Dunwell J.M."/>
            <person name="Nellist C.F."/>
            <person name="Harrison R.J."/>
        </authorList>
    </citation>
    <scope>NUCLEOTIDE SEQUENCE [LARGE SCALE GENOMIC DNA]</scope>
    <source>
        <strain evidence="10 13">A4</strain>
        <strain evidence="9 14">BC-1</strain>
        <strain evidence="8 18">BC-23</strain>
        <strain evidence="7 12">NOV-27</strain>
        <strain evidence="6 15">NOV-5</strain>
        <strain evidence="5 16">NOV-71</strain>
        <strain evidence="2 11">NOV-9</strain>
        <strain evidence="4 19">ONT-3</strain>
        <strain evidence="3 17">SCRP245</strain>
    </source>
</reference>
<comment type="caution">
    <text evidence="2">The sequence shown here is derived from an EMBL/GenBank/DDBJ whole genome shotgun (WGS) entry which is preliminary data.</text>
</comment>
<dbReference type="Proteomes" id="UP000441208">
    <property type="component" value="Unassembled WGS sequence"/>
</dbReference>
<dbReference type="EMBL" id="QXGE01004399">
    <property type="protein sequence ID" value="KAE9270760.1"/>
    <property type="molecule type" value="Genomic_DNA"/>
</dbReference>
<dbReference type="Proteomes" id="UP000440367">
    <property type="component" value="Unassembled WGS sequence"/>
</dbReference>
<evidence type="ECO:0000313" key="11">
    <source>
        <dbReference type="Proteomes" id="UP000429523"/>
    </source>
</evidence>
<sequence>MDEFSAVLQLTREKQSKEHGFCSHGSSCRYRHIKLGREECPKTADFALQSKVVDEVNVKRRNVQPVSEFFKIAICKHWEKMVSCPQRHPQGREGGMEVRDGRDGDHHGLALHSAPPERHYQPPTGRQLPDDGKMAKYFMVQ</sequence>
<evidence type="ECO:0000313" key="12">
    <source>
        <dbReference type="Proteomes" id="UP000433483"/>
    </source>
</evidence>
<evidence type="ECO:0000313" key="15">
    <source>
        <dbReference type="Proteomes" id="UP000440732"/>
    </source>
</evidence>
<evidence type="ECO:0000313" key="6">
    <source>
        <dbReference type="EMBL" id="KAE9073631.1"/>
    </source>
</evidence>
<dbReference type="EMBL" id="QXGA01004413">
    <property type="protein sequence ID" value="KAE9073631.1"/>
    <property type="molecule type" value="Genomic_DNA"/>
</dbReference>
<evidence type="ECO:0000313" key="9">
    <source>
        <dbReference type="EMBL" id="KAE9172530.1"/>
    </source>
</evidence>
<evidence type="ECO:0000313" key="13">
    <source>
        <dbReference type="Proteomes" id="UP000437068"/>
    </source>
</evidence>
<evidence type="ECO:0000313" key="2">
    <source>
        <dbReference type="EMBL" id="KAE8920209.1"/>
    </source>
</evidence>
<dbReference type="Proteomes" id="UP000488956">
    <property type="component" value="Unassembled WGS sequence"/>
</dbReference>
<dbReference type="Proteomes" id="UP000440732">
    <property type="component" value="Unassembled WGS sequence"/>
</dbReference>
<dbReference type="EMBL" id="QXFW01001066">
    <property type="protein sequence ID" value="KAE8997205.1"/>
    <property type="molecule type" value="Genomic_DNA"/>
</dbReference>
<evidence type="ECO:0000313" key="19">
    <source>
        <dbReference type="Proteomes" id="UP000488956"/>
    </source>
</evidence>
<evidence type="ECO:0000313" key="7">
    <source>
        <dbReference type="EMBL" id="KAE9166854.1"/>
    </source>
</evidence>
<feature type="region of interest" description="Disordered" evidence="1">
    <location>
        <begin position="85"/>
        <end position="132"/>
    </location>
</feature>
<dbReference type="Proteomes" id="UP000476176">
    <property type="component" value="Unassembled WGS sequence"/>
</dbReference>
<evidence type="ECO:0000313" key="4">
    <source>
        <dbReference type="EMBL" id="KAE9064063.1"/>
    </source>
</evidence>
<dbReference type="EMBL" id="QXGC01004336">
    <property type="protein sequence ID" value="KAE9169929.1"/>
    <property type="molecule type" value="Genomic_DNA"/>
</dbReference>
<evidence type="ECO:0000313" key="16">
    <source>
        <dbReference type="Proteomes" id="UP000441208"/>
    </source>
</evidence>
<evidence type="ECO:0008006" key="20">
    <source>
        <dbReference type="Google" id="ProtNLM"/>
    </source>
</evidence>
<keyword evidence="12" id="KW-1185">Reference proteome</keyword>
<evidence type="ECO:0000313" key="17">
    <source>
        <dbReference type="Proteomes" id="UP000460718"/>
    </source>
</evidence>
<name>A0A6A3DFQ9_9STRA</name>
<dbReference type="Proteomes" id="UP000433483">
    <property type="component" value="Unassembled WGS sequence"/>
</dbReference>
<dbReference type="Proteomes" id="UP000429523">
    <property type="component" value="Unassembled WGS sequence"/>
</dbReference>
<organism evidence="2 11">
    <name type="scientific">Phytophthora fragariae</name>
    <dbReference type="NCBI Taxonomy" id="53985"/>
    <lineage>
        <taxon>Eukaryota</taxon>
        <taxon>Sar</taxon>
        <taxon>Stramenopiles</taxon>
        <taxon>Oomycota</taxon>
        <taxon>Peronosporomycetes</taxon>
        <taxon>Peronosporales</taxon>
        <taxon>Peronosporaceae</taxon>
        <taxon>Phytophthora</taxon>
    </lineage>
</organism>
<evidence type="ECO:0000313" key="10">
    <source>
        <dbReference type="EMBL" id="KAE9270760.1"/>
    </source>
</evidence>
<dbReference type="EMBL" id="QXFX01004439">
    <property type="protein sequence ID" value="KAE9064063.1"/>
    <property type="molecule type" value="Genomic_DNA"/>
</dbReference>
<dbReference type="EMBL" id="QXFZ01004274">
    <property type="protein sequence ID" value="KAE9064954.1"/>
    <property type="molecule type" value="Genomic_DNA"/>
</dbReference>
<gene>
    <name evidence="10" type="ORF">PF001_g28671</name>
    <name evidence="9" type="ORF">PF002_g29544</name>
    <name evidence="8" type="ORF">PF004_g28037</name>
    <name evidence="7" type="ORF">PF005_g29025</name>
    <name evidence="6" type="ORF">PF006_g28693</name>
    <name evidence="5" type="ORF">PF007_g29014</name>
    <name evidence="2" type="ORF">PF009_g29494</name>
    <name evidence="4" type="ORF">PF010_g28761</name>
    <name evidence="3" type="ORF">PF011_g15575</name>
</gene>